<accession>A0A7W4WBA8</accession>
<dbReference type="EMBL" id="JACHWZ010000007">
    <property type="protein sequence ID" value="MBB3061127.1"/>
    <property type="molecule type" value="Genomic_DNA"/>
</dbReference>
<gene>
    <name evidence="2" type="ORF">FHS09_001957</name>
</gene>
<evidence type="ECO:0000313" key="3">
    <source>
        <dbReference type="Proteomes" id="UP000535937"/>
    </source>
</evidence>
<evidence type="ECO:0000256" key="1">
    <source>
        <dbReference type="SAM" id="MobiDB-lite"/>
    </source>
</evidence>
<dbReference type="Proteomes" id="UP000535937">
    <property type="component" value="Unassembled WGS sequence"/>
</dbReference>
<protein>
    <submittedName>
        <fullName evidence="2">Uncharacterized protein</fullName>
    </submittedName>
</protein>
<dbReference type="AlphaFoldDB" id="A0A7W4WBA8"/>
<feature type="region of interest" description="Disordered" evidence="1">
    <location>
        <begin position="19"/>
        <end position="55"/>
    </location>
</feature>
<name>A0A7W4WBA8_9GAMM</name>
<proteinExistence type="predicted"/>
<comment type="caution">
    <text evidence="2">The sequence shown here is derived from an EMBL/GenBank/DDBJ whole genome shotgun (WGS) entry which is preliminary data.</text>
</comment>
<evidence type="ECO:0000313" key="2">
    <source>
        <dbReference type="EMBL" id="MBB3061127.1"/>
    </source>
</evidence>
<organism evidence="2 3">
    <name type="scientific">Microbulbifer rhizosphaerae</name>
    <dbReference type="NCBI Taxonomy" id="1562603"/>
    <lineage>
        <taxon>Bacteria</taxon>
        <taxon>Pseudomonadati</taxon>
        <taxon>Pseudomonadota</taxon>
        <taxon>Gammaproteobacteria</taxon>
        <taxon>Cellvibrionales</taxon>
        <taxon>Microbulbiferaceae</taxon>
        <taxon>Microbulbifer</taxon>
    </lineage>
</organism>
<sequence length="55" mass="5730">MLAGHMVIRQSGANTLITEEPDELKLTSGSVGGAAREGGSYPERNGGKQGGFLKR</sequence>
<keyword evidence="3" id="KW-1185">Reference proteome</keyword>
<reference evidence="2 3" key="1">
    <citation type="submission" date="2020-08" db="EMBL/GenBank/DDBJ databases">
        <title>Genomic Encyclopedia of Type Strains, Phase III (KMG-III): the genomes of soil and plant-associated and newly described type strains.</title>
        <authorList>
            <person name="Whitman W."/>
        </authorList>
    </citation>
    <scope>NUCLEOTIDE SEQUENCE [LARGE SCALE GENOMIC DNA]</scope>
    <source>
        <strain evidence="2 3">CECT 8799</strain>
    </source>
</reference>